<dbReference type="Gene3D" id="2.30.110.10">
    <property type="entry name" value="Electron Transport, Fmn-binding Protein, Chain A"/>
    <property type="match status" value="1"/>
</dbReference>
<dbReference type="NCBIfam" id="TIGR03618">
    <property type="entry name" value="Rv1155_F420"/>
    <property type="match status" value="1"/>
</dbReference>
<dbReference type="SUPFAM" id="SSF50475">
    <property type="entry name" value="FMN-binding split barrel"/>
    <property type="match status" value="1"/>
</dbReference>
<dbReference type="InterPro" id="IPR011576">
    <property type="entry name" value="Pyridox_Oxase_N"/>
</dbReference>
<evidence type="ECO:0000313" key="4">
    <source>
        <dbReference type="Proteomes" id="UP001369736"/>
    </source>
</evidence>
<evidence type="ECO:0000259" key="2">
    <source>
        <dbReference type="Pfam" id="PF01243"/>
    </source>
</evidence>
<dbReference type="PANTHER" id="PTHR35176:SF6">
    <property type="entry name" value="HEME OXYGENASE HI_0854-RELATED"/>
    <property type="match status" value="1"/>
</dbReference>
<dbReference type="PANTHER" id="PTHR35176">
    <property type="entry name" value="HEME OXYGENASE HI_0854-RELATED"/>
    <property type="match status" value="1"/>
</dbReference>
<evidence type="ECO:0000256" key="1">
    <source>
        <dbReference type="ARBA" id="ARBA00023002"/>
    </source>
</evidence>
<gene>
    <name evidence="3" type="ORF">WCD58_10090</name>
</gene>
<keyword evidence="1" id="KW-0560">Oxidoreductase</keyword>
<protein>
    <submittedName>
        <fullName evidence="3">TIGR03618 family F420-dependent PPOX class oxidoreductase</fullName>
    </submittedName>
</protein>
<reference evidence="3 4" key="1">
    <citation type="submission" date="2024-03" db="EMBL/GenBank/DDBJ databases">
        <title>Actinomycetospora sp. OC33-EN07, a novel actinomycete isolated from wild orchid (Aerides multiflora).</title>
        <authorList>
            <person name="Suriyachadkun C."/>
        </authorList>
    </citation>
    <scope>NUCLEOTIDE SEQUENCE [LARGE SCALE GENOMIC DNA]</scope>
    <source>
        <strain evidence="3 4">OC33-EN07</strain>
    </source>
</reference>
<dbReference type="Proteomes" id="UP001369736">
    <property type="component" value="Unassembled WGS sequence"/>
</dbReference>
<comment type="caution">
    <text evidence="3">The sequence shown here is derived from an EMBL/GenBank/DDBJ whole genome shotgun (WGS) entry which is preliminary data.</text>
</comment>
<dbReference type="InterPro" id="IPR052019">
    <property type="entry name" value="F420H2_bilvrd_red/Heme_oxyg"/>
</dbReference>
<evidence type="ECO:0000313" key="3">
    <source>
        <dbReference type="EMBL" id="MEJ2861507.1"/>
    </source>
</evidence>
<dbReference type="EMBL" id="JBBEGM010000003">
    <property type="protein sequence ID" value="MEJ2861507.1"/>
    <property type="molecule type" value="Genomic_DNA"/>
</dbReference>
<dbReference type="InterPro" id="IPR019920">
    <property type="entry name" value="F420-binding_dom_put"/>
</dbReference>
<dbReference type="Pfam" id="PF01243">
    <property type="entry name" value="PNPOx_N"/>
    <property type="match status" value="1"/>
</dbReference>
<feature type="domain" description="Pyridoxamine 5'-phosphate oxidase N-terminal" evidence="2">
    <location>
        <begin position="12"/>
        <end position="134"/>
    </location>
</feature>
<dbReference type="InterPro" id="IPR012349">
    <property type="entry name" value="Split_barrel_FMN-bd"/>
</dbReference>
<proteinExistence type="predicted"/>
<organism evidence="3 4">
    <name type="scientific">Actinomycetospora flava</name>
    <dbReference type="NCBI Taxonomy" id="3129232"/>
    <lineage>
        <taxon>Bacteria</taxon>
        <taxon>Bacillati</taxon>
        <taxon>Actinomycetota</taxon>
        <taxon>Actinomycetes</taxon>
        <taxon>Pseudonocardiales</taxon>
        <taxon>Pseudonocardiaceae</taxon>
        <taxon>Actinomycetospora</taxon>
    </lineage>
</organism>
<accession>A0ABU8M390</accession>
<sequence>MSVEPRQAERLPEDVVSLLRGPNPCFVATVMPDGSPETTETWVDTDGVHVVLNTVEGQKDVENVRRDPRISLAIGDASRPGHYVAVRGRVVEVTPDGAREHIDFLARRYLGRRYPWHRPDQTRLILRIAPTAVHRQGS</sequence>
<dbReference type="RefSeq" id="WP_337702248.1">
    <property type="nucleotide sequence ID" value="NZ_JBBEGM010000003.1"/>
</dbReference>
<keyword evidence="4" id="KW-1185">Reference proteome</keyword>
<name>A0ABU8M390_9PSEU</name>